<evidence type="ECO:0000259" key="10">
    <source>
        <dbReference type="PROSITE" id="PS50164"/>
    </source>
</evidence>
<organism evidence="11 12">
    <name type="scientific">Cuscuta australis</name>
    <dbReference type="NCBI Taxonomy" id="267555"/>
    <lineage>
        <taxon>Eukaryota</taxon>
        <taxon>Viridiplantae</taxon>
        <taxon>Streptophyta</taxon>
        <taxon>Embryophyta</taxon>
        <taxon>Tracheophyta</taxon>
        <taxon>Spermatophyta</taxon>
        <taxon>Magnoliopsida</taxon>
        <taxon>eudicotyledons</taxon>
        <taxon>Gunneridae</taxon>
        <taxon>Pentapetalae</taxon>
        <taxon>asterids</taxon>
        <taxon>lamiids</taxon>
        <taxon>Solanales</taxon>
        <taxon>Convolvulaceae</taxon>
        <taxon>Cuscuteae</taxon>
        <taxon>Cuscuta</taxon>
        <taxon>Cuscuta subgen. Grammica</taxon>
        <taxon>Cuscuta sect. Cleistogrammica</taxon>
    </lineage>
</organism>
<dbReference type="GO" id="GO:0017108">
    <property type="term" value="F:5'-flap endonuclease activity"/>
    <property type="evidence" value="ECO:0007669"/>
    <property type="project" value="InterPro"/>
</dbReference>
<dbReference type="PANTHER" id="PTHR20208:SF10">
    <property type="entry name" value="STRUCTURE-SPECIFIC ENDONUCLEASE SUBUNIT SLX1"/>
    <property type="match status" value="1"/>
</dbReference>
<dbReference type="EC" id="3.1.-.-" evidence="8"/>
<comment type="caution">
    <text evidence="8">Lacks conserved residue(s) required for the propagation of feature annotation.</text>
</comment>
<keyword evidence="1 8" id="KW-0540">Nuclease</keyword>
<comment type="caution">
    <text evidence="11">The sequence shown here is derived from an EMBL/GenBank/DDBJ whole genome shotgun (WGS) entry which is preliminary data.</text>
</comment>
<keyword evidence="3 8" id="KW-0227">DNA damage</keyword>
<evidence type="ECO:0000256" key="4">
    <source>
        <dbReference type="ARBA" id="ARBA00022801"/>
    </source>
</evidence>
<evidence type="ECO:0000313" key="11">
    <source>
        <dbReference type="EMBL" id="RAL37360.1"/>
    </source>
</evidence>
<evidence type="ECO:0000256" key="6">
    <source>
        <dbReference type="ARBA" id="ARBA00023204"/>
    </source>
</evidence>
<dbReference type="PANTHER" id="PTHR20208">
    <property type="entry name" value="STRUCTURE-SPECIFIC ENDONUCLEASE SUBUNIT SLX1"/>
    <property type="match status" value="1"/>
</dbReference>
<dbReference type="InterPro" id="IPR027520">
    <property type="entry name" value="Slx1"/>
</dbReference>
<evidence type="ECO:0000256" key="9">
    <source>
        <dbReference type="SAM" id="MobiDB-lite"/>
    </source>
</evidence>
<keyword evidence="7 8" id="KW-0539">Nucleus</keyword>
<keyword evidence="12" id="KW-1185">Reference proteome</keyword>
<dbReference type="Proteomes" id="UP000249390">
    <property type="component" value="Unassembled WGS sequence"/>
</dbReference>
<dbReference type="Pfam" id="PF01541">
    <property type="entry name" value="GIY-YIG"/>
    <property type="match status" value="1"/>
</dbReference>
<evidence type="ECO:0000313" key="12">
    <source>
        <dbReference type="Proteomes" id="UP000249390"/>
    </source>
</evidence>
<feature type="region of interest" description="Disordered" evidence="9">
    <location>
        <begin position="197"/>
        <end position="234"/>
    </location>
</feature>
<evidence type="ECO:0000256" key="2">
    <source>
        <dbReference type="ARBA" id="ARBA00022759"/>
    </source>
</evidence>
<keyword evidence="5 8" id="KW-0233">DNA recombination</keyword>
<comment type="similarity">
    <text evidence="8">Belongs to the SLX1 family.</text>
</comment>
<keyword evidence="2 8" id="KW-0255">Endonuclease</keyword>
<evidence type="ECO:0000256" key="5">
    <source>
        <dbReference type="ARBA" id="ARBA00023172"/>
    </source>
</evidence>
<sequence>MGKRKTGKNVQENPMILAKKRKADPRWEKEGGSGGFFGCYLLTSLSPRFKGFTYIGFTVNPRRRIRQHNGEITSGALRTKRKRPWEMVLCIYGFPTQVAALQFEWAWQHPRESLAVREAVGSLKSLGGLGSKIKLAFTMLTLPAWQGLNLTINFFSTKYMKHAAGCPNLPEQMKVRVCSMDDLPCYSGIDWDSFGHDDDVDDDDDAHDDGIEEEGSEELTCSQNSSTSEDGNGPLQPDFISPFLIRCNNVAEGEEDELTLVETNKLPETTVTVNQHPCLATDNRTREVEIIDICTPPIRSGNNKRRFSAVCPEIIIDLTESPILV</sequence>
<dbReference type="FunFam" id="3.40.1440.10:FF:000005">
    <property type="entry name" value="Structure-specific endonuclease subunit SLX1 homolog"/>
    <property type="match status" value="1"/>
</dbReference>
<feature type="compositionally biased region" description="Polar residues" evidence="9">
    <location>
        <begin position="219"/>
        <end position="230"/>
    </location>
</feature>
<protein>
    <recommendedName>
        <fullName evidence="8">Structure-specific endonuclease subunit SLX1 homolog</fullName>
        <ecNumber evidence="8">3.1.-.-</ecNumber>
    </recommendedName>
</protein>
<feature type="domain" description="GIY-YIG" evidence="10">
    <location>
        <begin position="35"/>
        <end position="117"/>
    </location>
</feature>
<evidence type="ECO:0000256" key="8">
    <source>
        <dbReference type="HAMAP-Rule" id="MF_03100"/>
    </source>
</evidence>
<comment type="function">
    <text evidence="8">Catalytic subunit of a heterodimeric structure-specific endonuclease that resolves DNA secondary structures generated during DNA repair and recombination. Has endonuclease activity towards branched DNA substrates, introducing single-strand cuts in duplex DNA close to junctions with ss-DNA.</text>
</comment>
<dbReference type="InterPro" id="IPR000305">
    <property type="entry name" value="GIY-YIG_endonuc"/>
</dbReference>
<dbReference type="GO" id="GO:0000724">
    <property type="term" value="P:double-strand break repair via homologous recombination"/>
    <property type="evidence" value="ECO:0007669"/>
    <property type="project" value="TreeGrafter"/>
</dbReference>
<accession>A0A328CXH8</accession>
<comment type="subcellular location">
    <subcellularLocation>
        <location evidence="8">Nucleus</location>
    </subcellularLocation>
</comment>
<reference evidence="11 12" key="1">
    <citation type="submission" date="2018-06" db="EMBL/GenBank/DDBJ databases">
        <title>The Genome of Cuscuta australis (Dodder) Provides Insight into the Evolution of Plant Parasitism.</title>
        <authorList>
            <person name="Liu H."/>
        </authorList>
    </citation>
    <scope>NUCLEOTIDE SEQUENCE [LARGE SCALE GENOMIC DNA]</scope>
    <source>
        <strain evidence="12">cv. Yunnan</strain>
        <tissue evidence="11">Vines</tissue>
    </source>
</reference>
<comment type="cofactor">
    <cofactor evidence="8">
        <name>a divalent metal cation</name>
        <dbReference type="ChEBI" id="CHEBI:60240"/>
    </cofactor>
</comment>
<evidence type="ECO:0000256" key="3">
    <source>
        <dbReference type="ARBA" id="ARBA00022763"/>
    </source>
</evidence>
<dbReference type="PROSITE" id="PS50164">
    <property type="entry name" value="GIY_YIG"/>
    <property type="match status" value="1"/>
</dbReference>
<dbReference type="Gene3D" id="3.40.1440.10">
    <property type="entry name" value="GIY-YIG endonuclease"/>
    <property type="match status" value="1"/>
</dbReference>
<keyword evidence="4 8" id="KW-0378">Hydrolase</keyword>
<dbReference type="SMART" id="SM00465">
    <property type="entry name" value="GIYc"/>
    <property type="match status" value="1"/>
</dbReference>
<dbReference type="GO" id="GO:0033557">
    <property type="term" value="C:Slx1-Slx4 complex"/>
    <property type="evidence" value="ECO:0007669"/>
    <property type="project" value="UniProtKB-UniRule"/>
</dbReference>
<dbReference type="GO" id="GO:0008821">
    <property type="term" value="F:crossover junction DNA endonuclease activity"/>
    <property type="evidence" value="ECO:0007669"/>
    <property type="project" value="TreeGrafter"/>
</dbReference>
<dbReference type="HAMAP" id="MF_03100">
    <property type="entry name" value="Endonuc_su_Slx1"/>
    <property type="match status" value="1"/>
</dbReference>
<evidence type="ECO:0000256" key="1">
    <source>
        <dbReference type="ARBA" id="ARBA00022722"/>
    </source>
</evidence>
<evidence type="ECO:0000256" key="7">
    <source>
        <dbReference type="ARBA" id="ARBA00023242"/>
    </source>
</evidence>
<keyword evidence="6 8" id="KW-0234">DNA repair</keyword>
<name>A0A328CXH8_9ASTE</name>
<gene>
    <name evidence="11" type="ORF">DM860_000054</name>
</gene>
<dbReference type="EMBL" id="NQVE01000215">
    <property type="protein sequence ID" value="RAL37360.1"/>
    <property type="molecule type" value="Genomic_DNA"/>
</dbReference>
<dbReference type="InterPro" id="IPR035901">
    <property type="entry name" value="GIY-YIG_endonuc_sf"/>
</dbReference>
<comment type="subunit">
    <text evidence="8">Forms a heterodimer with a member of the SLX4 family.</text>
</comment>
<dbReference type="AlphaFoldDB" id="A0A328CXH8"/>
<feature type="compositionally biased region" description="Acidic residues" evidence="9">
    <location>
        <begin position="198"/>
        <end position="217"/>
    </location>
</feature>
<proteinExistence type="inferred from homology"/>
<dbReference type="InterPro" id="IPR050381">
    <property type="entry name" value="SLX1_endonuclease"/>
</dbReference>
<dbReference type="CDD" id="cd10455">
    <property type="entry name" value="GIY-YIG_SLX1"/>
    <property type="match status" value="1"/>
</dbReference>
<dbReference type="SUPFAM" id="SSF82771">
    <property type="entry name" value="GIY-YIG endonuclease"/>
    <property type="match status" value="1"/>
</dbReference>